<evidence type="ECO:0000256" key="4">
    <source>
        <dbReference type="ARBA" id="ARBA00008426"/>
    </source>
</evidence>
<dbReference type="PANTHER" id="PTHR10683">
    <property type="entry name" value="TRANSALDOLASE"/>
    <property type="match status" value="1"/>
</dbReference>
<dbReference type="Proteomes" id="UP001407347">
    <property type="component" value="Unassembled WGS sequence"/>
</dbReference>
<comment type="function">
    <text evidence="1 11">Transaldolase is important for the balance of metabolites in the pentose-phosphate pathway.</text>
</comment>
<keyword evidence="6 11" id="KW-0963">Cytoplasm</keyword>
<comment type="subcellular location">
    <subcellularLocation>
        <location evidence="2 11">Cytoplasm</location>
    </subcellularLocation>
</comment>
<evidence type="ECO:0000256" key="12">
    <source>
        <dbReference type="RuleBase" id="RU000612"/>
    </source>
</evidence>
<evidence type="ECO:0000256" key="1">
    <source>
        <dbReference type="ARBA" id="ARBA00003518"/>
    </source>
</evidence>
<dbReference type="RefSeq" id="WP_346012865.1">
    <property type="nucleotide sequence ID" value="NZ_JAQYXP010000001.1"/>
</dbReference>
<keyword evidence="9 11" id="KW-0704">Schiff base</keyword>
<dbReference type="CDD" id="cd05798">
    <property type="entry name" value="SIS_TAL_PGI"/>
    <property type="match status" value="1"/>
</dbReference>
<comment type="catalytic activity">
    <reaction evidence="10 11">
        <text>D-sedoheptulose 7-phosphate + D-glyceraldehyde 3-phosphate = D-erythrose 4-phosphate + beta-D-fructose 6-phosphate</text>
        <dbReference type="Rhea" id="RHEA:17053"/>
        <dbReference type="ChEBI" id="CHEBI:16897"/>
        <dbReference type="ChEBI" id="CHEBI:57483"/>
        <dbReference type="ChEBI" id="CHEBI:57634"/>
        <dbReference type="ChEBI" id="CHEBI:59776"/>
        <dbReference type="EC" id="2.2.1.2"/>
    </reaction>
</comment>
<organism evidence="13 14">
    <name type="scientific">Methylobacterium ajmalii</name>
    <dbReference type="NCBI Taxonomy" id="2738439"/>
    <lineage>
        <taxon>Bacteria</taxon>
        <taxon>Pseudomonadati</taxon>
        <taxon>Pseudomonadota</taxon>
        <taxon>Alphaproteobacteria</taxon>
        <taxon>Hyphomicrobiales</taxon>
        <taxon>Methylobacteriaceae</taxon>
        <taxon>Methylobacterium</taxon>
    </lineage>
</organism>
<comment type="pathway">
    <text evidence="3 11">Carbohydrate degradation; pentose phosphate pathway; D-glyceraldehyde 3-phosphate and beta-D-fructose 6-phosphate from D-ribose 5-phosphate and D-xylulose 5-phosphate (non-oxidative stage): step 2/3.</text>
</comment>
<feature type="active site" description="Schiff-base intermediate with substrate" evidence="11">
    <location>
        <position position="138"/>
    </location>
</feature>
<dbReference type="PROSITE" id="PS01054">
    <property type="entry name" value="TRANSALDOLASE_1"/>
    <property type="match status" value="1"/>
</dbReference>
<dbReference type="NCBIfam" id="NF007080">
    <property type="entry name" value="PRK09533.1"/>
    <property type="match status" value="1"/>
</dbReference>
<evidence type="ECO:0000256" key="5">
    <source>
        <dbReference type="ARBA" id="ARBA00013151"/>
    </source>
</evidence>
<evidence type="ECO:0000256" key="8">
    <source>
        <dbReference type="ARBA" id="ARBA00023126"/>
    </source>
</evidence>
<evidence type="ECO:0000313" key="14">
    <source>
        <dbReference type="Proteomes" id="UP001407347"/>
    </source>
</evidence>
<dbReference type="CDD" id="cd05015">
    <property type="entry name" value="SIS_PGI_1"/>
    <property type="match status" value="1"/>
</dbReference>
<dbReference type="InterPro" id="IPR035476">
    <property type="entry name" value="SIS_PGI_1"/>
</dbReference>
<dbReference type="InterPro" id="IPR001672">
    <property type="entry name" value="G6P_Isomerase"/>
</dbReference>
<comment type="catalytic activity">
    <reaction evidence="12">
        <text>alpha-D-glucose 6-phosphate = beta-D-fructose 6-phosphate</text>
        <dbReference type="Rhea" id="RHEA:11816"/>
        <dbReference type="ChEBI" id="CHEBI:57634"/>
        <dbReference type="ChEBI" id="CHEBI:58225"/>
        <dbReference type="EC" id="5.3.1.9"/>
    </reaction>
</comment>
<reference evidence="13 14" key="1">
    <citation type="journal article" date="2023" name="PLoS ONE">
        <title>Complete genome assembly of Hawai'i environmental nontuberculous mycobacteria reveals unexpected co-isolation with methylobacteria.</title>
        <authorList>
            <person name="Hendrix J."/>
            <person name="Epperson L.E."/>
            <person name="Tong E.I."/>
            <person name="Chan Y.L."/>
            <person name="Hasan N.A."/>
            <person name="Dawrs S.N."/>
            <person name="Norton G.J."/>
            <person name="Virdi R."/>
            <person name="Crooks J.L."/>
            <person name="Chan E.D."/>
            <person name="Honda J.R."/>
            <person name="Strong M."/>
        </authorList>
    </citation>
    <scope>NUCLEOTIDE SEQUENCE [LARGE SCALE GENOMIC DNA]</scope>
    <source>
        <strain evidence="13 14">NJH_HI04-1</strain>
    </source>
</reference>
<dbReference type="CDD" id="cd00955">
    <property type="entry name" value="Transaldolase_like"/>
    <property type="match status" value="1"/>
</dbReference>
<dbReference type="EMBL" id="JAQYXP010000001">
    <property type="protein sequence ID" value="MEN3233485.1"/>
    <property type="molecule type" value="Genomic_DNA"/>
</dbReference>
<dbReference type="InterPro" id="IPR018225">
    <property type="entry name" value="Transaldolase_AS"/>
</dbReference>
<dbReference type="GO" id="GO:0004801">
    <property type="term" value="F:transaldolase activity"/>
    <property type="evidence" value="ECO:0007669"/>
    <property type="project" value="UniProtKB-EC"/>
</dbReference>
<dbReference type="SUPFAM" id="SSF51569">
    <property type="entry name" value="Aldolase"/>
    <property type="match status" value="1"/>
</dbReference>
<dbReference type="Pfam" id="PF00923">
    <property type="entry name" value="TAL_FSA"/>
    <property type="match status" value="1"/>
</dbReference>
<dbReference type="Gene3D" id="3.40.50.10490">
    <property type="entry name" value="Glucose-6-phosphate isomerase like protein, domain 1"/>
    <property type="match status" value="3"/>
</dbReference>
<evidence type="ECO:0000256" key="10">
    <source>
        <dbReference type="ARBA" id="ARBA00048810"/>
    </source>
</evidence>
<dbReference type="SUPFAM" id="SSF53697">
    <property type="entry name" value="SIS domain"/>
    <property type="match status" value="1"/>
</dbReference>
<dbReference type="InterPro" id="IPR004732">
    <property type="entry name" value="Transaldolase_2"/>
</dbReference>
<evidence type="ECO:0000256" key="2">
    <source>
        <dbReference type="ARBA" id="ARBA00004496"/>
    </source>
</evidence>
<dbReference type="NCBIfam" id="NF002881">
    <property type="entry name" value="PRK03343.1"/>
    <property type="match status" value="1"/>
</dbReference>
<dbReference type="EC" id="2.2.1.2" evidence="5 11"/>
<protein>
    <recommendedName>
        <fullName evidence="5 11">Transaldolase</fullName>
        <ecNumber evidence="5 11">2.2.1.2</ecNumber>
    </recommendedName>
</protein>
<proteinExistence type="inferred from homology"/>
<comment type="similarity">
    <text evidence="4 11">Belongs to the transaldolase family. Type 2 subfamily.</text>
</comment>
<dbReference type="PROSITE" id="PS51463">
    <property type="entry name" value="P_GLUCOSE_ISOMERASE_3"/>
    <property type="match status" value="1"/>
</dbReference>
<evidence type="ECO:0000256" key="6">
    <source>
        <dbReference type="ARBA" id="ARBA00022490"/>
    </source>
</evidence>
<evidence type="ECO:0000256" key="11">
    <source>
        <dbReference type="HAMAP-Rule" id="MF_00493"/>
    </source>
</evidence>
<evidence type="ECO:0000256" key="7">
    <source>
        <dbReference type="ARBA" id="ARBA00022679"/>
    </source>
</evidence>
<accession>A0ABU9ZS51</accession>
<gene>
    <name evidence="11" type="primary">tal</name>
    <name evidence="13" type="ORF">PUR29_07695</name>
</gene>
<dbReference type="PRINTS" id="PR00662">
    <property type="entry name" value="G6PISOMERASE"/>
</dbReference>
<comment type="caution">
    <text evidence="13">The sequence shown here is derived from an EMBL/GenBank/DDBJ whole genome shotgun (WGS) entry which is preliminary data.</text>
</comment>
<sequence length="940" mass="100310">MNPLKKLHAEQDQAVWLDFVARGFVQEGGLKRLVDEDGLRGVTSNPAIFEKAIGHSDEYDDAIKAAGDQRVIDLYEGLAIADIQAAADVLRPVFDASGGQDGFVSLEVSPYLALNTAETLAEARRLHAAVARDNLMVKVPATPEGIPAIRDLTADGININVTLLFSQDAYEQVANAYIEGLEKFAAAGGDVGRVASVASFFISRIDAAVDKRLDEKVKAGGDGTALEGLKGKVAIANAKLAYRRYKRLFAGDRWEKLAAKGAHPQRLLWASTGVKSKAYSDVLYVEELIGPNTVNTIPPATMDAFRDHGTVRASLEEGVDEAERVLADLAKTGIDLDAVARQLVEEGVQLFVDAADKLLGAVAGKRQTFLGNGLDRQALALGSLDEPVKKAIETWRKDGLVRRLWQRDASVWSGADEAQWLGWLSIVEDELAKAGDYAAFAAEVKQEGFTDAVVLGMGGSSLGPEVLAETFGQQPGFPRLRILDSTDPDEVRAVEAAVNLERTLFIVASKSGSTLEPNVFRDYFLGRMRDVVGHDKGGRHFVAVTDPGSAMEKAAKDDGFRRIFYGVKQIGGRYSVLSAFGLVPAAAMGLDVTAFLESARVMVRSCGPDVPPDLNPGVQLGLVLGKAATEQGRDKVTLIAAKGIDTFGAWAEQLIAESTGKEGKGLIPIDNEPLAAPSAYGNDRIFVQLRLEGATDAGQDAAVTALEQAGHPVVRIDLASKAHLPQEFFRFEIATAVAGAVLGINPFDQPDVEASKIKTRELFSAAEKDGALPAETPVAEDETFALYTDPANADALRKAGAGTDPVSWIKAQIGRVGAGDYVALLAYVTRNPEHLKPLQEARMALREARQVATCAEFGPRFLHSTGQAYKGGPDSGVFLQITSEAPDLAIPGRSLGFATVIAAQARGDFGVLSDRGRRALRVHIKGDVATGLDRLKSALS</sequence>
<dbReference type="HAMAP" id="MF_00493">
    <property type="entry name" value="Transaldolase_2"/>
    <property type="match status" value="1"/>
</dbReference>
<dbReference type="PROSITE" id="PS00958">
    <property type="entry name" value="TRANSALDOLASE_2"/>
    <property type="match status" value="1"/>
</dbReference>
<dbReference type="GO" id="GO:0004347">
    <property type="term" value="F:glucose-6-phosphate isomerase activity"/>
    <property type="evidence" value="ECO:0007669"/>
    <property type="project" value="UniProtKB-EC"/>
</dbReference>
<dbReference type="InterPro" id="IPR013785">
    <property type="entry name" value="Aldolase_TIM"/>
</dbReference>
<comment type="similarity">
    <text evidence="12">Belongs to the GPI family.</text>
</comment>
<dbReference type="InterPro" id="IPR046348">
    <property type="entry name" value="SIS_dom_sf"/>
</dbReference>
<evidence type="ECO:0000256" key="9">
    <source>
        <dbReference type="ARBA" id="ARBA00023270"/>
    </source>
</evidence>
<keyword evidence="14" id="KW-1185">Reference proteome</keyword>
<keyword evidence="7 11" id="KW-0808">Transferase</keyword>
<name>A0ABU9ZS51_9HYPH</name>
<keyword evidence="8 11" id="KW-0570">Pentose shunt</keyword>
<dbReference type="PANTHER" id="PTHR10683:SF31">
    <property type="entry name" value="TRANSALDOLASE"/>
    <property type="match status" value="1"/>
</dbReference>
<keyword evidence="12" id="KW-0312">Gluconeogenesis</keyword>
<dbReference type="Pfam" id="PF00342">
    <property type="entry name" value="PGI"/>
    <property type="match status" value="1"/>
</dbReference>
<evidence type="ECO:0000313" key="13">
    <source>
        <dbReference type="EMBL" id="MEN3233485.1"/>
    </source>
</evidence>
<dbReference type="Gene3D" id="3.20.20.70">
    <property type="entry name" value="Aldolase class I"/>
    <property type="match status" value="1"/>
</dbReference>
<evidence type="ECO:0000256" key="3">
    <source>
        <dbReference type="ARBA" id="ARBA00004857"/>
    </source>
</evidence>
<comment type="pathway">
    <text evidence="12">Carbohydrate degradation; glycolysis; D-glyceraldehyde 3-phosphate and glycerone phosphate from D-glucose: step 2/4.</text>
</comment>
<dbReference type="InterPro" id="IPR001585">
    <property type="entry name" value="TAL/FSA"/>
</dbReference>
<keyword evidence="12" id="KW-0324">Glycolysis</keyword>
<keyword evidence="12 13" id="KW-0413">Isomerase</keyword>
<dbReference type="NCBIfam" id="TIGR00876">
    <property type="entry name" value="tal_mycobact"/>
    <property type="match status" value="1"/>
</dbReference>